<evidence type="ECO:0000256" key="1">
    <source>
        <dbReference type="ARBA" id="ARBA00007381"/>
    </source>
</evidence>
<reference evidence="5 6" key="2">
    <citation type="submission" date="2017-10" db="EMBL/GenBank/DDBJ databases">
        <title>Genome analyses suggest a sexual origin of heterokaryosis in a supposedly ancient asexual fungus.</title>
        <authorList>
            <person name="Corradi N."/>
            <person name="Sedzielewska K."/>
            <person name="Noel J."/>
            <person name="Charron P."/>
            <person name="Farinelli L."/>
            <person name="Marton T."/>
            <person name="Kruger M."/>
            <person name="Pelin A."/>
            <person name="Brachmann A."/>
            <person name="Corradi N."/>
        </authorList>
    </citation>
    <scope>NUCLEOTIDE SEQUENCE [LARGE SCALE GENOMIC DNA]</scope>
    <source>
        <strain evidence="5 6">A1</strain>
    </source>
</reference>
<dbReference type="Gene3D" id="3.30.420.40">
    <property type="match status" value="3"/>
</dbReference>
<dbReference type="EMBL" id="LLXH01000344">
    <property type="protein sequence ID" value="PKC68224.1"/>
    <property type="molecule type" value="Genomic_DNA"/>
</dbReference>
<sequence>MKNWPFKVVNNNGKPYISVEYKHKKKIFSPEEILSIVLTKMKEIAEAFLDTQVKNAVVTMPAYLNDSQRQAIKDAGSIAGLNILRIIARPTAAAITYGLDKVVLVVKFKKYISSNARAIRRLRTACERAKCTLSASSRTSIEIDSLFEVLQDAKIDKSQINEIVLVGGSTRIPKIQRMISRFFNGKELNKSINPDEAAAYGAAVQAAISEKTQNILLLDVTSLSLDLDNQSRILLRIYEGESTRTGDNNLLGNFEFFGIKPAPKGVPKIEITFDIDEKSILIVSAVDKATGRSNKITITNDKGRLSKKEIERIASETEKYHAERKKIAQKMQARMIWNTMRITYVIWFKKSTTWLENNQEAKKDEYEREQKLLKEITD</sequence>
<dbReference type="VEuPathDB" id="FungiDB:FUN_004726"/>
<dbReference type="Proteomes" id="UP000232688">
    <property type="component" value="Unassembled WGS sequence"/>
</dbReference>
<accession>A0A2N0RY30</accession>
<dbReference type="Gene3D" id="3.30.30.30">
    <property type="match status" value="1"/>
</dbReference>
<keyword evidence="2" id="KW-0547">Nucleotide-binding</keyword>
<dbReference type="FunFam" id="3.30.420.40:FF:000545">
    <property type="entry name" value="Endoplasmic reticulum chaperone BiP"/>
    <property type="match status" value="1"/>
</dbReference>
<dbReference type="AlphaFoldDB" id="A0A2N0RY30"/>
<name>A0A2N0RY30_9GLOM</name>
<evidence type="ECO:0000313" key="5">
    <source>
        <dbReference type="EMBL" id="PKC68224.1"/>
    </source>
</evidence>
<comment type="caution">
    <text evidence="5">The sequence shown here is derived from an EMBL/GenBank/DDBJ whole genome shotgun (WGS) entry which is preliminary data.</text>
</comment>
<dbReference type="GO" id="GO:0005524">
    <property type="term" value="F:ATP binding"/>
    <property type="evidence" value="ECO:0007669"/>
    <property type="project" value="UniProtKB-KW"/>
</dbReference>
<dbReference type="PROSITE" id="PS01036">
    <property type="entry name" value="HSP70_3"/>
    <property type="match status" value="1"/>
</dbReference>
<dbReference type="InterPro" id="IPR043129">
    <property type="entry name" value="ATPase_NBD"/>
</dbReference>
<keyword evidence="4" id="KW-0143">Chaperone</keyword>
<protein>
    <submittedName>
        <fullName evidence="5">Heat shock protein 70</fullName>
    </submittedName>
</protein>
<dbReference type="VEuPathDB" id="FungiDB:RhiirA1_534320"/>
<evidence type="ECO:0000256" key="3">
    <source>
        <dbReference type="ARBA" id="ARBA00022840"/>
    </source>
</evidence>
<evidence type="ECO:0000256" key="2">
    <source>
        <dbReference type="ARBA" id="ARBA00022741"/>
    </source>
</evidence>
<comment type="similarity">
    <text evidence="1">Belongs to the heat shock protein 70 family.</text>
</comment>
<gene>
    <name evidence="5" type="ORF">RhiirA1_534320</name>
</gene>
<dbReference type="InterPro" id="IPR018181">
    <property type="entry name" value="Heat_shock_70_CS"/>
</dbReference>
<dbReference type="PANTHER" id="PTHR19375">
    <property type="entry name" value="HEAT SHOCK PROTEIN 70KDA"/>
    <property type="match status" value="1"/>
</dbReference>
<dbReference type="Gene3D" id="2.60.34.10">
    <property type="entry name" value="Substrate Binding Domain Of DNAk, Chain A, domain 1"/>
    <property type="match status" value="1"/>
</dbReference>
<dbReference type="VEuPathDB" id="FungiDB:RhiirFUN_006882"/>
<organism evidence="5 6">
    <name type="scientific">Rhizophagus irregularis</name>
    <dbReference type="NCBI Taxonomy" id="588596"/>
    <lineage>
        <taxon>Eukaryota</taxon>
        <taxon>Fungi</taxon>
        <taxon>Fungi incertae sedis</taxon>
        <taxon>Mucoromycota</taxon>
        <taxon>Glomeromycotina</taxon>
        <taxon>Glomeromycetes</taxon>
        <taxon>Glomerales</taxon>
        <taxon>Glomeraceae</taxon>
        <taxon>Rhizophagus</taxon>
    </lineage>
</organism>
<dbReference type="SUPFAM" id="SSF100920">
    <property type="entry name" value="Heat shock protein 70kD (HSP70), peptide-binding domain"/>
    <property type="match status" value="1"/>
</dbReference>
<evidence type="ECO:0000313" key="6">
    <source>
        <dbReference type="Proteomes" id="UP000232688"/>
    </source>
</evidence>
<reference evidence="5 6" key="1">
    <citation type="submission" date="2017-10" db="EMBL/GenBank/DDBJ databases">
        <title>Extensive intraspecific genome diversity in a model arbuscular mycorrhizal fungus.</title>
        <authorList>
            <person name="Chen E.C.H."/>
            <person name="Morin E."/>
            <person name="Baudet D."/>
            <person name="Noel J."/>
            <person name="Ndikumana S."/>
            <person name="Charron P."/>
            <person name="St-Onge C."/>
            <person name="Giorgi J."/>
            <person name="Grigoriev I.V."/>
            <person name="Roux C."/>
            <person name="Martin F.M."/>
            <person name="Corradi N."/>
        </authorList>
    </citation>
    <scope>NUCLEOTIDE SEQUENCE [LARGE SCALE GENOMIC DNA]</scope>
    <source>
        <strain evidence="5 6">A1</strain>
    </source>
</reference>
<keyword evidence="5" id="KW-0346">Stress response</keyword>
<dbReference type="InterPro" id="IPR029047">
    <property type="entry name" value="HSP70_peptide-bd_sf"/>
</dbReference>
<dbReference type="Pfam" id="PF00012">
    <property type="entry name" value="HSP70"/>
    <property type="match status" value="3"/>
</dbReference>
<proteinExistence type="inferred from homology"/>
<dbReference type="Gene3D" id="3.90.640.10">
    <property type="entry name" value="Actin, Chain A, domain 4"/>
    <property type="match status" value="1"/>
</dbReference>
<dbReference type="InterPro" id="IPR013126">
    <property type="entry name" value="Hsp_70_fam"/>
</dbReference>
<keyword evidence="3" id="KW-0067">ATP-binding</keyword>
<dbReference type="SUPFAM" id="SSF53067">
    <property type="entry name" value="Actin-like ATPase domain"/>
    <property type="match status" value="2"/>
</dbReference>
<dbReference type="GO" id="GO:0140662">
    <property type="term" value="F:ATP-dependent protein folding chaperone"/>
    <property type="evidence" value="ECO:0007669"/>
    <property type="project" value="InterPro"/>
</dbReference>
<dbReference type="FunFam" id="3.30.30.30:FF:000005">
    <property type="entry name" value="Heat shock protein ssb1"/>
    <property type="match status" value="1"/>
</dbReference>
<evidence type="ECO:0000256" key="4">
    <source>
        <dbReference type="ARBA" id="ARBA00023186"/>
    </source>
</evidence>